<feature type="chain" id="PRO_5039908927" evidence="4">
    <location>
        <begin position="16"/>
        <end position="246"/>
    </location>
</feature>
<keyword evidence="2" id="KW-0090">Biological rhythms</keyword>
<dbReference type="PANTHER" id="PTHR11008">
    <property type="entry name" value="PROTEIN TAKEOUT-LIKE PROTEIN"/>
    <property type="match status" value="1"/>
</dbReference>
<feature type="signal peptide" evidence="4">
    <location>
        <begin position="1"/>
        <end position="15"/>
    </location>
</feature>
<dbReference type="PANTHER" id="PTHR11008:SF32">
    <property type="entry name" value="CIRCADIAN CLOCK-CONTROLLED PROTEIN DAYWAKE-RELATED"/>
    <property type="match status" value="1"/>
</dbReference>
<keyword evidence="1 4" id="KW-0732">Signal</keyword>
<comment type="similarity">
    <text evidence="3">Belongs to the TO family.</text>
</comment>
<sequence>MKFLVLLCLISIVEVKELPSGFEKCHQSDPKINSCLNIAIQNSLKILKLGIPSFNIPPIEPLKFDYIADDSSPSSTMSLNSVFKNAELQGLADSKIHKTTTRFKNKFGLKSESFTKKLDFVGQYSMTGQILILPIRGEGFMNISLNELTTKHELTGDFYKGSDGQSYINITNYRVKLLPKLVIFRFDNLFNGDKTLGTTMNNLLNDNWEIVFESLIPGYEKNFGDKFKEIANRLFSQVPFELIFPK</sequence>
<dbReference type="AlphaFoldDB" id="A0A9J6CP96"/>
<evidence type="ECO:0000256" key="4">
    <source>
        <dbReference type="SAM" id="SignalP"/>
    </source>
</evidence>
<keyword evidence="6" id="KW-1185">Reference proteome</keyword>
<name>A0A9J6CP96_POLVA</name>
<evidence type="ECO:0000313" key="5">
    <source>
        <dbReference type="EMBL" id="KAG5683805.1"/>
    </source>
</evidence>
<accession>A0A9J6CP96</accession>
<protein>
    <submittedName>
        <fullName evidence="5">Uncharacterized protein</fullName>
    </submittedName>
</protein>
<dbReference type="FunFam" id="3.15.10.30:FF:000001">
    <property type="entry name" value="Takeout-like protein 1"/>
    <property type="match status" value="1"/>
</dbReference>
<dbReference type="Gene3D" id="3.15.10.30">
    <property type="entry name" value="Haemolymph juvenile hormone binding protein"/>
    <property type="match status" value="1"/>
</dbReference>
<evidence type="ECO:0000313" key="6">
    <source>
        <dbReference type="Proteomes" id="UP001107558"/>
    </source>
</evidence>
<reference evidence="5" key="1">
    <citation type="submission" date="2021-03" db="EMBL/GenBank/DDBJ databases">
        <title>Chromosome level genome of the anhydrobiotic midge Polypedilum vanderplanki.</title>
        <authorList>
            <person name="Yoshida Y."/>
            <person name="Kikawada T."/>
            <person name="Gusev O."/>
        </authorList>
    </citation>
    <scope>NUCLEOTIDE SEQUENCE</scope>
    <source>
        <strain evidence="5">NIAS01</strain>
        <tissue evidence="5">Whole body or cell culture</tissue>
    </source>
</reference>
<dbReference type="InterPro" id="IPR010562">
    <property type="entry name" value="Haemolymph_juvenile_hormone-bd"/>
</dbReference>
<gene>
    <name evidence="5" type="ORF">PVAND_013069</name>
</gene>
<evidence type="ECO:0000256" key="1">
    <source>
        <dbReference type="ARBA" id="ARBA00022729"/>
    </source>
</evidence>
<organism evidence="5 6">
    <name type="scientific">Polypedilum vanderplanki</name>
    <name type="common">Sleeping chironomid midge</name>
    <dbReference type="NCBI Taxonomy" id="319348"/>
    <lineage>
        <taxon>Eukaryota</taxon>
        <taxon>Metazoa</taxon>
        <taxon>Ecdysozoa</taxon>
        <taxon>Arthropoda</taxon>
        <taxon>Hexapoda</taxon>
        <taxon>Insecta</taxon>
        <taxon>Pterygota</taxon>
        <taxon>Neoptera</taxon>
        <taxon>Endopterygota</taxon>
        <taxon>Diptera</taxon>
        <taxon>Nematocera</taxon>
        <taxon>Chironomoidea</taxon>
        <taxon>Chironomidae</taxon>
        <taxon>Chironominae</taxon>
        <taxon>Polypedilum</taxon>
        <taxon>Polypedilum</taxon>
    </lineage>
</organism>
<dbReference type="SMART" id="SM00700">
    <property type="entry name" value="JHBP"/>
    <property type="match status" value="1"/>
</dbReference>
<dbReference type="Proteomes" id="UP001107558">
    <property type="component" value="Chromosome 1"/>
</dbReference>
<proteinExistence type="inferred from homology"/>
<dbReference type="Pfam" id="PF06585">
    <property type="entry name" value="JHBP"/>
    <property type="match status" value="1"/>
</dbReference>
<evidence type="ECO:0000256" key="3">
    <source>
        <dbReference type="ARBA" id="ARBA00060902"/>
    </source>
</evidence>
<dbReference type="OrthoDB" id="8190514at2759"/>
<comment type="caution">
    <text evidence="5">The sequence shown here is derived from an EMBL/GenBank/DDBJ whole genome shotgun (WGS) entry which is preliminary data.</text>
</comment>
<dbReference type="InterPro" id="IPR038606">
    <property type="entry name" value="To_sf"/>
</dbReference>
<evidence type="ECO:0000256" key="2">
    <source>
        <dbReference type="ARBA" id="ARBA00023108"/>
    </source>
</evidence>
<dbReference type="GO" id="GO:0007623">
    <property type="term" value="P:circadian rhythm"/>
    <property type="evidence" value="ECO:0007669"/>
    <property type="project" value="UniProtKB-ARBA"/>
</dbReference>
<dbReference type="GO" id="GO:0005615">
    <property type="term" value="C:extracellular space"/>
    <property type="evidence" value="ECO:0007669"/>
    <property type="project" value="TreeGrafter"/>
</dbReference>
<dbReference type="EMBL" id="JADBJN010000001">
    <property type="protein sequence ID" value="KAG5683805.1"/>
    <property type="molecule type" value="Genomic_DNA"/>
</dbReference>